<dbReference type="GO" id="GO:0016746">
    <property type="term" value="F:acyltransferase activity"/>
    <property type="evidence" value="ECO:0007669"/>
    <property type="project" value="UniProtKB-KW"/>
</dbReference>
<feature type="compositionally biased region" description="Basic and acidic residues" evidence="1">
    <location>
        <begin position="149"/>
        <end position="168"/>
    </location>
</feature>
<comment type="caution">
    <text evidence="2">The sequence shown here is derived from an EMBL/GenBank/DDBJ whole genome shotgun (WGS) entry which is preliminary data.</text>
</comment>
<feature type="compositionally biased region" description="Low complexity" evidence="1">
    <location>
        <begin position="99"/>
        <end position="109"/>
    </location>
</feature>
<proteinExistence type="predicted"/>
<feature type="region of interest" description="Disordered" evidence="1">
    <location>
        <begin position="68"/>
        <end position="195"/>
    </location>
</feature>
<dbReference type="PATRIC" id="fig|1299334.3.peg.4925"/>
<keyword evidence="2" id="KW-0012">Acyltransferase</keyword>
<dbReference type="AlphaFoldDB" id="X8AQ12"/>
<dbReference type="EMBL" id="JAOB01000047">
    <property type="protein sequence ID" value="EUA33133.1"/>
    <property type="molecule type" value="Genomic_DNA"/>
</dbReference>
<sequence>MVPVASVALGLGLLTRDRRRGVNFFTSTYSQLLLAANGVHLNVIGAENLTAQRPAVFIFNHRNQVDPSSSPRWCVTTGPRSARRSWKATRSSAPWVNYSTPSSSTATTPQPRWKHCTRSKSVRKTGSRSSLLPRAPGSTPPRSGVQERAVSHRDGSRYPDRADRDPQRRDHRRPQLHHDEPRHGRCRGVSADSGR</sequence>
<evidence type="ECO:0000256" key="1">
    <source>
        <dbReference type="SAM" id="MobiDB-lite"/>
    </source>
</evidence>
<reference evidence="2" key="1">
    <citation type="submission" date="2014-01" db="EMBL/GenBank/DDBJ databases">
        <authorList>
            <person name="Brown-Elliot B."/>
            <person name="Wallace R."/>
            <person name="Lenaerts A."/>
            <person name="Ordway D."/>
            <person name="DeGroote M.A."/>
            <person name="Parker T."/>
            <person name="Sizemore C."/>
            <person name="Tallon L.J."/>
            <person name="Sadzewicz L.K."/>
            <person name="Sengamalay N."/>
            <person name="Fraser C.M."/>
            <person name="Hine E."/>
            <person name="Shefchek K.A."/>
            <person name="Das S.P."/>
            <person name="Tettelin H."/>
        </authorList>
    </citation>
    <scope>NUCLEOTIDE SEQUENCE [LARGE SCALE GENOMIC DNA]</scope>
    <source>
        <strain evidence="2">4042</strain>
    </source>
</reference>
<keyword evidence="2" id="KW-0808">Transferase</keyword>
<accession>X8AQ12</accession>
<gene>
    <name evidence="2" type="ORF">I553_7541</name>
</gene>
<organism evidence="2">
    <name type="scientific">Mycobacterium xenopi 4042</name>
    <dbReference type="NCBI Taxonomy" id="1299334"/>
    <lineage>
        <taxon>Bacteria</taxon>
        <taxon>Bacillati</taxon>
        <taxon>Actinomycetota</taxon>
        <taxon>Actinomycetes</taxon>
        <taxon>Mycobacteriales</taxon>
        <taxon>Mycobacteriaceae</taxon>
        <taxon>Mycobacterium</taxon>
    </lineage>
</organism>
<feature type="compositionally biased region" description="Polar residues" evidence="1">
    <location>
        <begin position="88"/>
        <end position="98"/>
    </location>
</feature>
<feature type="compositionally biased region" description="Basic residues" evidence="1">
    <location>
        <begin position="112"/>
        <end position="126"/>
    </location>
</feature>
<protein>
    <submittedName>
        <fullName evidence="2">Putative l-3-phosphoserine phosphatase/1-acyl-sn-glycerol-3-phosphate acyltransferase</fullName>
    </submittedName>
</protein>
<name>X8AQ12_MYCXE</name>
<evidence type="ECO:0000313" key="2">
    <source>
        <dbReference type="EMBL" id="EUA33133.1"/>
    </source>
</evidence>